<keyword evidence="2" id="KW-1185">Reference proteome</keyword>
<dbReference type="Proteomes" id="UP000003835">
    <property type="component" value="Unassembled WGS sequence"/>
</dbReference>
<dbReference type="HOGENOM" id="CLU_189122_0_0_3"/>
<dbReference type="eggNOG" id="ENOG5030PKM">
    <property type="taxonomic scope" value="Bacteria"/>
</dbReference>
<proteinExistence type="predicted"/>
<dbReference type="EMBL" id="DS989855">
    <property type="protein sequence ID" value="EDX73976.1"/>
    <property type="molecule type" value="Genomic_DNA"/>
</dbReference>
<dbReference type="AlphaFoldDB" id="B4VW37"/>
<dbReference type="OrthoDB" id="515716at2"/>
<name>B4VW37_9CYAN</name>
<reference evidence="1 2" key="1">
    <citation type="submission" date="2008-07" db="EMBL/GenBank/DDBJ databases">
        <authorList>
            <person name="Tandeau de Marsac N."/>
            <person name="Ferriera S."/>
            <person name="Johnson J."/>
            <person name="Kravitz S."/>
            <person name="Beeson K."/>
            <person name="Sutton G."/>
            <person name="Rogers Y.-H."/>
            <person name="Friedman R."/>
            <person name="Frazier M."/>
            <person name="Venter J.C."/>
        </authorList>
    </citation>
    <scope>NUCLEOTIDE SEQUENCE [LARGE SCALE GENOMIC DNA]</scope>
    <source>
        <strain evidence="1 2">PCC 7420</strain>
    </source>
</reference>
<protein>
    <submittedName>
        <fullName evidence="1">Uncharacterized protein</fullName>
    </submittedName>
</protein>
<accession>B4VW37</accession>
<organism evidence="1 2">
    <name type="scientific">Coleofasciculus chthonoplastes PCC 7420</name>
    <dbReference type="NCBI Taxonomy" id="118168"/>
    <lineage>
        <taxon>Bacteria</taxon>
        <taxon>Bacillati</taxon>
        <taxon>Cyanobacteriota</taxon>
        <taxon>Cyanophyceae</taxon>
        <taxon>Coleofasciculales</taxon>
        <taxon>Coleofasciculaceae</taxon>
        <taxon>Coleofasciculus</taxon>
    </lineage>
</organism>
<gene>
    <name evidence="1" type="ORF">MC7420_5856</name>
</gene>
<sequence length="80" mass="9085">MLNIGDYAHHRSTGNVGKVVAYGHQIVDGVYLPTLKVEVQVVNERGKKKRIFIEDVFQEWMQVEQGVHPRKPTETDLAIA</sequence>
<evidence type="ECO:0000313" key="1">
    <source>
        <dbReference type="EMBL" id="EDX73976.1"/>
    </source>
</evidence>
<evidence type="ECO:0000313" key="2">
    <source>
        <dbReference type="Proteomes" id="UP000003835"/>
    </source>
</evidence>